<organism evidence="5 6">
    <name type="scientific">Streptomyces pristinaespiralis (strain ATCC 25486 / DSM 40338 / CBS 914.69 / JCM 4507 / KCC S-0507 / NBRC 13074 / NRRL 2958 / 5647)</name>
    <dbReference type="NCBI Taxonomy" id="457429"/>
    <lineage>
        <taxon>Bacteria</taxon>
        <taxon>Bacillati</taxon>
        <taxon>Actinomycetota</taxon>
        <taxon>Actinomycetes</taxon>
        <taxon>Kitasatosporales</taxon>
        <taxon>Streptomycetaceae</taxon>
        <taxon>Streptomyces</taxon>
    </lineage>
</organism>
<dbReference type="PANTHER" id="PTHR43884">
    <property type="entry name" value="ACYL-COA DEHYDROGENASE"/>
    <property type="match status" value="1"/>
</dbReference>
<feature type="domain" description="Acyl-CoA dehydrogenase C-terminal" evidence="4">
    <location>
        <begin position="250"/>
        <end position="379"/>
    </location>
</feature>
<proteinExistence type="predicted"/>
<dbReference type="GO" id="GO:0006552">
    <property type="term" value="P:L-leucine catabolic process"/>
    <property type="evidence" value="ECO:0007669"/>
    <property type="project" value="TreeGrafter"/>
</dbReference>
<evidence type="ECO:0000256" key="1">
    <source>
        <dbReference type="ARBA" id="ARBA00023002"/>
    </source>
</evidence>
<evidence type="ECO:0000259" key="4">
    <source>
        <dbReference type="Pfam" id="PF08028"/>
    </source>
</evidence>
<keyword evidence="1" id="KW-0560">Oxidoreductase</keyword>
<dbReference type="Gene3D" id="2.40.110.10">
    <property type="entry name" value="Butyryl-CoA Dehydrogenase, subunit A, domain 2"/>
    <property type="match status" value="1"/>
</dbReference>
<dbReference type="InterPro" id="IPR013107">
    <property type="entry name" value="Acyl-CoA_DH_C"/>
</dbReference>
<dbReference type="Gene3D" id="1.10.540.10">
    <property type="entry name" value="Acyl-CoA dehydrogenase/oxidase, N-terminal domain"/>
    <property type="match status" value="1"/>
</dbReference>
<gene>
    <name evidence="5" type="ORF">SSDG_05092</name>
</gene>
<dbReference type="AlphaFoldDB" id="B5HIV5"/>
<evidence type="ECO:0000313" key="5">
    <source>
        <dbReference type="EMBL" id="EDY66766.1"/>
    </source>
</evidence>
<dbReference type="InterPro" id="IPR036250">
    <property type="entry name" value="AcylCo_DH-like_C"/>
</dbReference>
<sequence length="395" mass="41180">MTARPGARRAEGAQMTDEFRHGSGVADAARTVARLAAERAEQAEQARRMDADVLRALVGAGFARHFVPAAHGGAAATFTELAAGITTLGARCPATAWSASIVASLSRMAAYLPEAGRKEVWREGPDTVIVGSVSPVGRARAVDGGWRVGGTWPYVSVVDHSDWALVTAPAAAGEGRPLPRLFALPRGAYRTETTWSDVGMRASGSNTLIAEDVFVADELSFSAQDLLTGRAPQGVEGCHAVPLPAVNGLFFTLPMLGAAQGALELWSASTAPKLASASYTPGPGPGRGFYEETLARCSGELDAARLLLERVARVADRGTAPTPLETARAQRDCALAAEMLVRVVDRLFAASGTSGHSVNTPLQRLWRDVHSAAGHVVLQLGPAAAAYAGRAAGER</sequence>
<dbReference type="EMBL" id="CM000950">
    <property type="protein sequence ID" value="EDY66766.1"/>
    <property type="molecule type" value="Genomic_DNA"/>
</dbReference>
<dbReference type="Gene3D" id="1.20.140.10">
    <property type="entry name" value="Butyryl-CoA Dehydrogenase, subunit A, domain 3"/>
    <property type="match status" value="1"/>
</dbReference>
<name>B5HIV5_STRE2</name>
<dbReference type="InterPro" id="IPR046373">
    <property type="entry name" value="Acyl-CoA_Oxase/DH_mid-dom_sf"/>
</dbReference>
<dbReference type="SUPFAM" id="SSF56645">
    <property type="entry name" value="Acyl-CoA dehydrogenase NM domain-like"/>
    <property type="match status" value="1"/>
</dbReference>
<dbReference type="Pfam" id="PF02771">
    <property type="entry name" value="Acyl-CoA_dh_N"/>
    <property type="match status" value="1"/>
</dbReference>
<dbReference type="PANTHER" id="PTHR43884:SF12">
    <property type="entry name" value="ISOVALERYL-COA DEHYDROGENASE, MITOCHONDRIAL-RELATED"/>
    <property type="match status" value="1"/>
</dbReference>
<dbReference type="PIRSF" id="PIRSF016578">
    <property type="entry name" value="HsaA"/>
    <property type="match status" value="1"/>
</dbReference>
<dbReference type="HOGENOM" id="CLU_018204_2_0_11"/>
<dbReference type="InterPro" id="IPR013786">
    <property type="entry name" value="AcylCoA_DH/ox_N"/>
</dbReference>
<dbReference type="InterPro" id="IPR037069">
    <property type="entry name" value="AcylCoA_DH/ox_N_sf"/>
</dbReference>
<reference evidence="6" key="1">
    <citation type="submission" date="2008-02" db="EMBL/GenBank/DDBJ databases">
        <authorList>
            <consortium name="The Broad Institute Genome Sequencing Platform"/>
            <person name="Fischbach M."/>
            <person name="Ward D."/>
            <person name="Young S."/>
            <person name="Jaffe D."/>
            <person name="Gnerre S."/>
            <person name="Berlin A."/>
            <person name="Heiman D."/>
            <person name="Hepburn T."/>
            <person name="Sykes S."/>
            <person name="Alvarado L."/>
            <person name="Kodira C.D."/>
            <person name="Straight P."/>
            <person name="Clardy J."/>
            <person name="Hung D."/>
            <person name="Kolter R."/>
            <person name="Mekalanos J."/>
            <person name="Walker S."/>
            <person name="Walsh C.T."/>
            <person name="Lander E."/>
            <person name="Galagan J."/>
            <person name="Nusbaum C."/>
            <person name="Birren B."/>
        </authorList>
    </citation>
    <scope>NUCLEOTIDE SEQUENCE [LARGE SCALE GENOMIC DNA]</scope>
    <source>
        <strain evidence="6">ATCC 25486 / DSM 40338 / CBS 914.69 / JCM 4507 / NBRC 13074 / NRRL 2958 / 5647</strain>
    </source>
</reference>
<feature type="domain" description="Acyl-CoA dehydrogenase/oxidase N-terminal" evidence="3">
    <location>
        <begin position="29"/>
        <end position="106"/>
    </location>
</feature>
<reference evidence="6" key="2">
    <citation type="submission" date="2009-10" db="EMBL/GenBank/DDBJ databases">
        <title>The genome sequence of Streptomyces pristinaespiralis strain ATCC 25486.</title>
        <authorList>
            <consortium name="The Broad Institute Genome Sequencing Platform"/>
            <consortium name="Broad Institute Microbial Sequencing Center"/>
            <person name="Fischbach M."/>
            <person name="Godfrey P."/>
            <person name="Ward D."/>
            <person name="Young S."/>
            <person name="Zeng Q."/>
            <person name="Koehrsen M."/>
            <person name="Alvarado L."/>
            <person name="Berlin A.M."/>
            <person name="Bochicchio J."/>
            <person name="Borenstein D."/>
            <person name="Chapman S.B."/>
            <person name="Chen Z."/>
            <person name="Engels R."/>
            <person name="Freedman E."/>
            <person name="Gellesch M."/>
            <person name="Goldberg J."/>
            <person name="Griggs A."/>
            <person name="Gujja S."/>
            <person name="Heilman E.R."/>
            <person name="Heiman D.I."/>
            <person name="Hepburn T.A."/>
            <person name="Howarth C."/>
            <person name="Jen D."/>
            <person name="Larson L."/>
            <person name="Lewis B."/>
            <person name="Mehta T."/>
            <person name="Park D."/>
            <person name="Pearson M."/>
            <person name="Richards J."/>
            <person name="Roberts A."/>
            <person name="Saif S."/>
            <person name="Shea T.D."/>
            <person name="Shenoy N."/>
            <person name="Sisk P."/>
            <person name="Stolte C."/>
            <person name="Sykes S.N."/>
            <person name="Thomson T."/>
            <person name="Walk T."/>
            <person name="White J."/>
            <person name="Yandava C."/>
            <person name="Straight P."/>
            <person name="Clardy J."/>
            <person name="Hung D."/>
            <person name="Kolter R."/>
            <person name="Mekalanos J."/>
            <person name="Walker S."/>
            <person name="Walsh C.T."/>
            <person name="Wieland-Brown L.C."/>
            <person name="Haas B."/>
            <person name="Nusbaum C."/>
            <person name="Birren B."/>
        </authorList>
    </citation>
    <scope>NUCLEOTIDE SEQUENCE [LARGE SCALE GENOMIC DNA]</scope>
    <source>
        <strain evidence="6">ATCC 25486 / DSM 40338 / CBS 914.69 / JCM 4507 / NBRC 13074 / NRRL 2958 / 5647</strain>
    </source>
</reference>
<feature type="region of interest" description="Disordered" evidence="2">
    <location>
        <begin position="1"/>
        <end position="23"/>
    </location>
</feature>
<evidence type="ECO:0000256" key="2">
    <source>
        <dbReference type="SAM" id="MobiDB-lite"/>
    </source>
</evidence>
<dbReference type="InterPro" id="IPR009100">
    <property type="entry name" value="AcylCoA_DH/oxidase_NM_dom_sf"/>
</dbReference>
<accession>B5HIV5</accession>
<dbReference type="GO" id="GO:0050660">
    <property type="term" value="F:flavin adenine dinucleotide binding"/>
    <property type="evidence" value="ECO:0007669"/>
    <property type="project" value="InterPro"/>
</dbReference>
<dbReference type="SUPFAM" id="SSF47203">
    <property type="entry name" value="Acyl-CoA dehydrogenase C-terminal domain-like"/>
    <property type="match status" value="1"/>
</dbReference>
<keyword evidence="6" id="KW-1185">Reference proteome</keyword>
<dbReference type="Pfam" id="PF08028">
    <property type="entry name" value="Acyl-CoA_dh_2"/>
    <property type="match status" value="1"/>
</dbReference>
<dbReference type="GO" id="GO:0008470">
    <property type="term" value="F:3-methylbutanoyl-CoA dehydrogenase activity"/>
    <property type="evidence" value="ECO:0007669"/>
    <property type="project" value="TreeGrafter"/>
</dbReference>
<evidence type="ECO:0000259" key="3">
    <source>
        <dbReference type="Pfam" id="PF02771"/>
    </source>
</evidence>
<protein>
    <submittedName>
        <fullName evidence="5">Oxygenase LndZ5</fullName>
    </submittedName>
</protein>
<dbReference type="eggNOG" id="COG1960">
    <property type="taxonomic scope" value="Bacteria"/>
</dbReference>
<evidence type="ECO:0000313" key="6">
    <source>
        <dbReference type="Proteomes" id="UP000002805"/>
    </source>
</evidence>
<dbReference type="Proteomes" id="UP000002805">
    <property type="component" value="Chromosome"/>
</dbReference>